<gene>
    <name evidence="2" type="ORF">ECU02_0950</name>
</gene>
<dbReference type="VEuPathDB" id="MicrosporidiaDB:M970_020900"/>
<feature type="compositionally biased region" description="Basic and acidic residues" evidence="1">
    <location>
        <begin position="122"/>
        <end position="140"/>
    </location>
</feature>
<feature type="region of interest" description="Disordered" evidence="1">
    <location>
        <begin position="122"/>
        <end position="144"/>
    </location>
</feature>
<dbReference type="Pfam" id="PF17002">
    <property type="entry name" value="DUF5089"/>
    <property type="match status" value="1"/>
</dbReference>
<dbReference type="EMBL" id="KC513608">
    <property type="protein sequence ID" value="AGE95592.1"/>
    <property type="molecule type" value="Genomic_DNA"/>
</dbReference>
<sequence length="213" mass="24474">MEGDVYSLDKAVKSKKKRGIPQDVVEEAERIEEQNYERAKGVRMQLDESALKQKATTEELMRQGETLENAKKAAIGINTNARRGSELTEDIDREGRVFSCELPCVRTIKRWFRGNRGNIDDIVDRNQDGGSESERMPERVEFEEDGEEYIKGQNKTDREMVGVLNAVRQIRAEADKQNKESARHKSIVNDISMINERSEKVIKDTDKELKKVE</sequence>
<dbReference type="SUPFAM" id="SSF58038">
    <property type="entry name" value="SNARE fusion complex"/>
    <property type="match status" value="1"/>
</dbReference>
<accession>M1K8I6</accession>
<evidence type="ECO:0000256" key="1">
    <source>
        <dbReference type="SAM" id="MobiDB-lite"/>
    </source>
</evidence>
<organism evidence="2">
    <name type="scientific">Encephalitozoon cuniculi</name>
    <name type="common">Microsporidian parasite</name>
    <dbReference type="NCBI Taxonomy" id="6035"/>
    <lineage>
        <taxon>Eukaryota</taxon>
        <taxon>Fungi</taxon>
        <taxon>Fungi incertae sedis</taxon>
        <taxon>Microsporidia</taxon>
        <taxon>Unikaryonidae</taxon>
        <taxon>Encephalitozoon</taxon>
    </lineage>
</organism>
<reference evidence="2" key="1">
    <citation type="journal article" date="2013" name="Eukaryot. Cell">
        <title>Extremely Reduced Levels of Heterozygosity in the Vertebrate Pathogen Encephalitozoon cuniculi.</title>
        <authorList>
            <person name="Selman M."/>
            <person name="Sak B."/>
            <person name="Kvac M."/>
            <person name="Farinelli L."/>
            <person name="Weiss L.M."/>
            <person name="Corradi N."/>
        </authorList>
    </citation>
    <scope>NUCLEOTIDE SEQUENCE</scope>
</reference>
<dbReference type="VEuPathDB" id="MicrosporidiaDB:ECU02_0950"/>
<dbReference type="VEuPathDB" id="MicrosporidiaDB:AEWD_020920"/>
<proteinExistence type="predicted"/>
<dbReference type="VEuPathDB" id="MicrosporidiaDB:AEWR_020900"/>
<evidence type="ECO:0008006" key="3">
    <source>
        <dbReference type="Google" id="ProtNLM"/>
    </source>
</evidence>
<dbReference type="InterPro" id="IPR031547">
    <property type="entry name" value="DUF5089"/>
</dbReference>
<name>M1K8I6_ENCCN</name>
<dbReference type="VEuPathDB" id="MicrosporidiaDB:AEWQ_020890"/>
<evidence type="ECO:0000313" key="2">
    <source>
        <dbReference type="EMBL" id="AGE95592.1"/>
    </source>
</evidence>
<dbReference type="AlphaFoldDB" id="M1K8I6"/>
<protein>
    <recommendedName>
        <fullName evidence="3">t-SNARE coiled-coil homology domain-containing protein</fullName>
    </recommendedName>
</protein>